<dbReference type="EMBL" id="LUTP01000009">
    <property type="protein sequence ID" value="OSN07146.1"/>
    <property type="molecule type" value="Genomic_DNA"/>
</dbReference>
<protein>
    <recommendedName>
        <fullName evidence="3">NAD-dependent epimerase/dehydratase domain-containing protein</fullName>
    </recommendedName>
</protein>
<dbReference type="Proteomes" id="UP000194020">
    <property type="component" value="Unassembled WGS sequence"/>
</dbReference>
<reference evidence="4 5" key="1">
    <citation type="submission" date="2016-02" db="EMBL/GenBank/DDBJ databases">
        <title>Species-wide whole genome sequencing reveals diversity, host range in Lonsdalea quercina.</title>
        <authorList>
            <person name="Li Y."/>
        </authorList>
    </citation>
    <scope>NUCLEOTIDE SEQUENCE [LARGE SCALE GENOMIC DNA]</scope>
    <source>
        <strain evidence="4 5">LMG 26264</strain>
    </source>
</reference>
<dbReference type="SUPFAM" id="SSF51735">
    <property type="entry name" value="NAD(P)-binding Rossmann-fold domains"/>
    <property type="match status" value="1"/>
</dbReference>
<dbReference type="InterPro" id="IPR001509">
    <property type="entry name" value="Epimerase_deHydtase"/>
</dbReference>
<name>A0A1X3RYH5_9GAMM</name>
<organism evidence="4 5">
    <name type="scientific">Lonsdalea iberica</name>
    <dbReference type="NCBI Taxonomy" id="1082703"/>
    <lineage>
        <taxon>Bacteria</taxon>
        <taxon>Pseudomonadati</taxon>
        <taxon>Pseudomonadota</taxon>
        <taxon>Gammaproteobacteria</taxon>
        <taxon>Enterobacterales</taxon>
        <taxon>Pectobacteriaceae</taxon>
        <taxon>Lonsdalea</taxon>
    </lineage>
</organism>
<evidence type="ECO:0000256" key="2">
    <source>
        <dbReference type="ARBA" id="ARBA00007637"/>
    </source>
</evidence>
<gene>
    <name evidence="4" type="ORF">AU511_05400</name>
</gene>
<evidence type="ECO:0000259" key="3">
    <source>
        <dbReference type="Pfam" id="PF01370"/>
    </source>
</evidence>
<dbReference type="RefSeq" id="WP_094109037.1">
    <property type="nucleotide sequence ID" value="NZ_LUTP01000009.1"/>
</dbReference>
<dbReference type="AlphaFoldDB" id="A0A1X3RYH5"/>
<evidence type="ECO:0000313" key="4">
    <source>
        <dbReference type="EMBL" id="OSN07146.1"/>
    </source>
</evidence>
<comment type="pathway">
    <text evidence="1">Bacterial outer membrane biogenesis; LPS O-antigen biosynthesis.</text>
</comment>
<comment type="similarity">
    <text evidence="2">Belongs to the NAD(P)-dependent epimerase/dehydratase family.</text>
</comment>
<accession>A0A1X3RYH5</accession>
<evidence type="ECO:0000313" key="5">
    <source>
        <dbReference type="Proteomes" id="UP000194020"/>
    </source>
</evidence>
<dbReference type="PANTHER" id="PTHR43000">
    <property type="entry name" value="DTDP-D-GLUCOSE 4,6-DEHYDRATASE-RELATED"/>
    <property type="match status" value="1"/>
</dbReference>
<dbReference type="Pfam" id="PF01370">
    <property type="entry name" value="Epimerase"/>
    <property type="match status" value="1"/>
</dbReference>
<feature type="domain" description="NAD-dependent epimerase/dehydratase" evidence="3">
    <location>
        <begin position="3"/>
        <end position="177"/>
    </location>
</feature>
<dbReference type="Gene3D" id="3.40.50.720">
    <property type="entry name" value="NAD(P)-binding Rossmann-like Domain"/>
    <property type="match status" value="1"/>
</dbReference>
<comment type="caution">
    <text evidence="4">The sequence shown here is derived from an EMBL/GenBank/DDBJ whole genome shotgun (WGS) entry which is preliminary data.</text>
</comment>
<dbReference type="OrthoDB" id="9801056at2"/>
<dbReference type="InterPro" id="IPR036291">
    <property type="entry name" value="NAD(P)-bd_dom_sf"/>
</dbReference>
<proteinExistence type="inferred from homology"/>
<evidence type="ECO:0000256" key="1">
    <source>
        <dbReference type="ARBA" id="ARBA00005125"/>
    </source>
</evidence>
<sequence length="340" mass="38846">MNIFVTGSSGNLGAALSMKCRERGFNVIGFDRRQPENTNIIGDITDKSLIDQCMKDVDIVFHTAALHKPHIATHPHSEFIETNTLGTYNLLQSAKTHRVKSFIFSSTTSVYGDTLSPAASSPASWIDESERILSKNIYGVTKLGGEELCRIFSRNYRLNCVVLRVSRFFYEEDDNPDVRNTYGNDNAKVNELLYRRIDIENAVNAHLAAALAYQPEAYFDTFILSTSTPFNRAHCLRLNQDADAVVGSLFPYYRDIYDSLGWRLFDRIDRVYVNQKAVRRLNWQPRYTFSYALDCLAHGRPFRSALAENIGWHPYHEQVFENMPYPLDAASTDTRQLQAR</sequence>